<dbReference type="RefSeq" id="WP_003562949.1">
    <property type="nucleotide sequence ID" value="NC_010999.1"/>
</dbReference>
<dbReference type="InterPro" id="IPR012676">
    <property type="entry name" value="TGS-like"/>
</dbReference>
<name>A0A1S2AEG3_LACPA</name>
<dbReference type="Proteomes" id="UP001231451">
    <property type="component" value="Unassembled WGS sequence"/>
</dbReference>
<dbReference type="EMBL" id="LGIY01000005">
    <property type="protein sequence ID" value="POE43600.1"/>
    <property type="molecule type" value="Genomic_DNA"/>
</dbReference>
<protein>
    <recommendedName>
        <fullName evidence="6">Ribosome-binding ATPase YchF</fullName>
    </recommendedName>
</protein>
<dbReference type="InterPro" id="IPR006073">
    <property type="entry name" value="GTP-bd"/>
</dbReference>
<keyword evidence="4 6" id="KW-0067">ATP-binding</keyword>
<dbReference type="HAMAP" id="MF_00944">
    <property type="entry name" value="YchF_OLA1_ATPase"/>
    <property type="match status" value="1"/>
</dbReference>
<evidence type="ECO:0000259" key="8">
    <source>
        <dbReference type="PROSITE" id="PS51880"/>
    </source>
</evidence>
<reference evidence="9" key="4">
    <citation type="submission" date="2023-06" db="EMBL/GenBank/DDBJ databases">
        <title>Draft Genome Sequences of lactic acid bacteria strains isolated from fermented milk products.</title>
        <authorList>
            <person name="Elcheninov A.G."/>
            <person name="Klyukina A."/>
            <person name="Zayulina K.S."/>
            <person name="Gavirova L.A."/>
            <person name="Shcherbakova P.A."/>
            <person name="Shestakov A.I."/>
            <person name="Kublanov I.V."/>
            <person name="Kochetkova T.V."/>
        </authorList>
    </citation>
    <scope>NUCLEOTIDE SEQUENCE</scope>
    <source>
        <strain evidence="9">TOM.1374</strain>
    </source>
</reference>
<dbReference type="InterPro" id="IPR004095">
    <property type="entry name" value="TGS"/>
</dbReference>
<dbReference type="CDD" id="cd01900">
    <property type="entry name" value="YchF"/>
    <property type="match status" value="1"/>
</dbReference>
<dbReference type="PANTHER" id="PTHR23305">
    <property type="entry name" value="OBG GTPASE FAMILY"/>
    <property type="match status" value="1"/>
</dbReference>
<dbReference type="Pfam" id="PF01926">
    <property type="entry name" value="MMR_HSR1"/>
    <property type="match status" value="1"/>
</dbReference>
<dbReference type="InterPro" id="IPR023192">
    <property type="entry name" value="TGS-like_dom_sf"/>
</dbReference>
<dbReference type="KEGG" id="lce:LC2W_0195"/>
<dbReference type="GO" id="GO:0016887">
    <property type="term" value="F:ATP hydrolysis activity"/>
    <property type="evidence" value="ECO:0007669"/>
    <property type="project" value="UniProtKB-UniRule"/>
</dbReference>
<accession>A0A1S2AEG3</accession>
<evidence type="ECO:0000313" key="13">
    <source>
        <dbReference type="EMBL" id="QOP56895.1"/>
    </source>
</evidence>
<dbReference type="PIRSF" id="PIRSF006641">
    <property type="entry name" value="CHP00092"/>
    <property type="match status" value="1"/>
</dbReference>
<organism evidence="11 14">
    <name type="scientific">Lacticaseibacillus paracasei</name>
    <name type="common">Lactobacillus paracasei</name>
    <dbReference type="NCBI Taxonomy" id="1597"/>
    <lineage>
        <taxon>Bacteria</taxon>
        <taxon>Bacillati</taxon>
        <taxon>Bacillota</taxon>
        <taxon>Bacilli</taxon>
        <taxon>Lactobacillales</taxon>
        <taxon>Lactobacillaceae</taxon>
        <taxon>Lacticaseibacillus</taxon>
    </lineage>
</organism>
<dbReference type="Gene3D" id="3.10.20.30">
    <property type="match status" value="1"/>
</dbReference>
<dbReference type="CDD" id="cd04867">
    <property type="entry name" value="TGS_YchF_OLA1"/>
    <property type="match status" value="1"/>
</dbReference>
<accession>A0A0E2LUN3</accession>
<dbReference type="EMBL" id="JAVKVH010000001">
    <property type="protein sequence ID" value="MDR7625617.1"/>
    <property type="molecule type" value="Genomic_DNA"/>
</dbReference>
<dbReference type="NCBIfam" id="TIGR00092">
    <property type="entry name" value="redox-regulated ATPase YchF"/>
    <property type="match status" value="1"/>
</dbReference>
<evidence type="ECO:0000313" key="12">
    <source>
        <dbReference type="EMBL" id="POE43600.1"/>
    </source>
</evidence>
<dbReference type="PROSITE" id="PS51880">
    <property type="entry name" value="TGS"/>
    <property type="match status" value="1"/>
</dbReference>
<dbReference type="GO" id="GO:0005525">
    <property type="term" value="F:GTP binding"/>
    <property type="evidence" value="ECO:0007669"/>
    <property type="project" value="InterPro"/>
</dbReference>
<proteinExistence type="inferred from homology"/>
<comment type="cofactor">
    <cofactor evidence="1">
        <name>Mg(2+)</name>
        <dbReference type="ChEBI" id="CHEBI:18420"/>
    </cofactor>
</comment>
<dbReference type="Proteomes" id="UP000234512">
    <property type="component" value="Unassembled WGS sequence"/>
</dbReference>
<dbReference type="InterPro" id="IPR031167">
    <property type="entry name" value="G_OBG"/>
</dbReference>
<dbReference type="FunFam" id="1.10.150.300:FF:000004">
    <property type="entry name" value="Ribosome-binding ATPase YchF"/>
    <property type="match status" value="1"/>
</dbReference>
<feature type="domain" description="OBG-type G" evidence="7">
    <location>
        <begin position="3"/>
        <end position="261"/>
    </location>
</feature>
<feature type="domain" description="TGS" evidence="8">
    <location>
        <begin position="283"/>
        <end position="366"/>
    </location>
</feature>
<dbReference type="Proteomes" id="UP000237433">
    <property type="component" value="Unassembled WGS sequence"/>
</dbReference>
<evidence type="ECO:0000313" key="11">
    <source>
        <dbReference type="EMBL" id="PLC46140.1"/>
    </source>
</evidence>
<dbReference type="EMBL" id="PKQJ01000009">
    <property type="protein sequence ID" value="PLC46140.1"/>
    <property type="molecule type" value="Genomic_DNA"/>
</dbReference>
<dbReference type="GO" id="GO:0043023">
    <property type="term" value="F:ribosomal large subunit binding"/>
    <property type="evidence" value="ECO:0007669"/>
    <property type="project" value="UniProtKB-UniRule"/>
</dbReference>
<dbReference type="GO" id="GO:0005524">
    <property type="term" value="F:ATP binding"/>
    <property type="evidence" value="ECO:0007669"/>
    <property type="project" value="UniProtKB-UniRule"/>
</dbReference>
<evidence type="ECO:0000256" key="1">
    <source>
        <dbReference type="ARBA" id="ARBA00001946"/>
    </source>
</evidence>
<dbReference type="InterPro" id="IPR027417">
    <property type="entry name" value="P-loop_NTPase"/>
</dbReference>
<keyword evidence="5" id="KW-0460">Magnesium</keyword>
<sequence length="368" mass="40293">MALTAGIVGLPNVGKSTLFNAITKAGAEMANYPFATIDPNVGMVEVPDKRLARIDELIPAKKIIHTTFEFTDIAGIVKGASKGEGLGNKFLENIRQVDAIVHVVRAFDDDNITSVTGKVDPLEDMATINMELAIADLDAVNKRYAKVEKVARTQTNDKEAQAEFKVLKKIKPVLEDGGMVRSIDFDKDELKIVKGLFLLTSKPVLYVANIAEEAMADPDSVDYVKQIKAEAAKEGAEVIAISAKTEEEIAELDDDEKADFLAAEGVDESGLDKLIKASYHLLGLATFFTAGGKETRAWTFRQGMKAPEVAGIIHSDFERGFIRAETMSFTDLDKYGSVQAVKEAGRYRSEGKEYEVQDGDIIEFRFNV</sequence>
<accession>K6SQH7</accession>
<dbReference type="FunFam" id="3.10.20.30:FF:000001">
    <property type="entry name" value="Ribosome-binding ATPase YchF"/>
    <property type="match status" value="1"/>
</dbReference>
<evidence type="ECO:0000259" key="7">
    <source>
        <dbReference type="PROSITE" id="PS51710"/>
    </source>
</evidence>
<dbReference type="PRINTS" id="PR00326">
    <property type="entry name" value="GTP1OBG"/>
</dbReference>
<reference evidence="17" key="5">
    <citation type="submission" date="2023-07" db="EMBL/GenBank/DDBJ databases">
        <title>Lacticaseibacillus paracasei KCKM 0992.</title>
        <authorList>
            <person name="Kim T.W."/>
        </authorList>
    </citation>
    <scope>NUCLEOTIDE SEQUENCE [LARGE SCALE GENOMIC DNA]</scope>
    <source>
        <strain evidence="17">KCKM 0992</strain>
    </source>
</reference>
<accession>A0A125YCL9</accession>
<reference evidence="11 14" key="2">
    <citation type="journal article" date="2018" name="Genome Announc.">
        <title>Draft Genome Sequence of Lactobacillus paracasei DUP 13076, Which Exhibits Potent Antipathogenic Effects against Salmonella enterica Serovars Enteritidis, Typhimurium, and Heidelberg.</title>
        <authorList>
            <person name="Muyyarikkandy M.S."/>
            <person name="Alqahtani F.H."/>
            <person name="Mandoiu I."/>
            <person name="Amalaradjou M.A."/>
        </authorList>
    </citation>
    <scope>NUCLEOTIDE SEQUENCE [LARGE SCALE GENOMIC DNA]</scope>
    <source>
        <strain evidence="11 14">DUP 13076</strain>
    </source>
</reference>
<dbReference type="InterPro" id="IPR041706">
    <property type="entry name" value="YchF_N"/>
</dbReference>
<evidence type="ECO:0000313" key="15">
    <source>
        <dbReference type="Proteomes" id="UP000237433"/>
    </source>
</evidence>
<dbReference type="GO" id="GO:0005737">
    <property type="term" value="C:cytoplasm"/>
    <property type="evidence" value="ECO:0007669"/>
    <property type="project" value="TreeGrafter"/>
</dbReference>
<gene>
    <name evidence="6 9" type="primary">ychF</name>
    <name evidence="12" type="ORF">ACX51_05075</name>
    <name evidence="11" type="ORF">C0Q90_09045</name>
    <name evidence="13" type="ORF">HCJ88_14565</name>
    <name evidence="9" type="ORF">QUF16_09850</name>
    <name evidence="10" type="ORF">RF672_13715</name>
</gene>
<comment type="similarity">
    <text evidence="6">Belongs to the TRAFAC class OBG-HflX-like GTPase superfamily. OBG GTPase family. YchF/OLA1 subfamily.</text>
</comment>
<dbReference type="InterPro" id="IPR012675">
    <property type="entry name" value="Beta-grasp_dom_sf"/>
</dbReference>
<dbReference type="KEGG" id="lcs:LCBD_0204"/>
<evidence type="ECO:0000313" key="14">
    <source>
        <dbReference type="Proteomes" id="UP000234512"/>
    </source>
</evidence>
<dbReference type="Gene3D" id="1.10.150.300">
    <property type="entry name" value="TGS-like domain"/>
    <property type="match status" value="1"/>
</dbReference>
<reference evidence="10" key="6">
    <citation type="submission" date="2024-03" db="EMBL/GenBank/DDBJ databases">
        <title>Lacticaseibacillus paracasei KCKM 0992.</title>
        <authorList>
            <person name="Kim T.W."/>
        </authorList>
    </citation>
    <scope>NUCLEOTIDE SEQUENCE</scope>
    <source>
        <strain evidence="10">KCKM 0992</strain>
    </source>
</reference>
<reference evidence="13 16" key="3">
    <citation type="submission" date="2020-03" db="EMBL/GenBank/DDBJ databases">
        <title>Complete genome sequence of Lactobacillus paracasei strain NFFJ04, isolated from animal feed.</title>
        <authorList>
            <person name="Jung J.Y."/>
        </authorList>
    </citation>
    <scope>NUCLEOTIDE SEQUENCE [LARGE SCALE GENOMIC DNA]</scope>
    <source>
        <strain evidence="13 16">NFFJ04</strain>
    </source>
</reference>
<keyword evidence="2" id="KW-0479">Metal-binding</keyword>
<dbReference type="Proteomes" id="UP000593972">
    <property type="component" value="Chromosome"/>
</dbReference>
<dbReference type="PANTHER" id="PTHR23305:SF18">
    <property type="entry name" value="OBG-TYPE G DOMAIN-CONTAINING PROTEIN"/>
    <property type="match status" value="1"/>
</dbReference>
<dbReference type="GeneID" id="57088966"/>
<accession>K0N7F7</accession>
<dbReference type="InterPro" id="IPR013029">
    <property type="entry name" value="YchF_C"/>
</dbReference>
<evidence type="ECO:0000256" key="5">
    <source>
        <dbReference type="ARBA" id="ARBA00022842"/>
    </source>
</evidence>
<dbReference type="AlphaFoldDB" id="A0A1S2AEG3"/>
<evidence type="ECO:0000256" key="2">
    <source>
        <dbReference type="ARBA" id="ARBA00022723"/>
    </source>
</evidence>
<dbReference type="Gene3D" id="3.40.50.300">
    <property type="entry name" value="P-loop containing nucleotide triphosphate hydrolases"/>
    <property type="match status" value="1"/>
</dbReference>
<evidence type="ECO:0000313" key="10">
    <source>
        <dbReference type="EMBL" id="MDR7625617.1"/>
    </source>
</evidence>
<reference evidence="12 15" key="1">
    <citation type="journal article" date="2015" name="J. Am. Soc. Brew. Chem.">
        <title>Dissolved carbon dioxide selects for lactic acid bacteria able to grow in and spoil packaged beer.</title>
        <authorList>
            <person name="Bergsveinson J."/>
            <person name="Redekop A."/>
            <person name="Zoerb S."/>
            <person name="Ziola B."/>
        </authorList>
    </citation>
    <scope>NUCLEOTIDE SEQUENCE [LARGE SCALE GENOMIC DNA]</scope>
    <source>
        <strain evidence="12 15">CCC B1205</strain>
    </source>
</reference>
<evidence type="ECO:0000256" key="6">
    <source>
        <dbReference type="HAMAP-Rule" id="MF_00944"/>
    </source>
</evidence>
<dbReference type="OrthoDB" id="9807318at2"/>
<evidence type="ECO:0000313" key="17">
    <source>
        <dbReference type="Proteomes" id="UP001268544"/>
    </source>
</evidence>
<dbReference type="EMBL" id="JAUCBG010000013">
    <property type="protein sequence ID" value="MDM7454657.1"/>
    <property type="molecule type" value="Genomic_DNA"/>
</dbReference>
<dbReference type="EMBL" id="CP050500">
    <property type="protein sequence ID" value="QOP56895.1"/>
    <property type="molecule type" value="Genomic_DNA"/>
</dbReference>
<dbReference type="InterPro" id="IPR004396">
    <property type="entry name" value="ATPase_YchF/OLA1"/>
</dbReference>
<evidence type="ECO:0000256" key="4">
    <source>
        <dbReference type="ARBA" id="ARBA00022840"/>
    </source>
</evidence>
<dbReference type="PROSITE" id="PS51710">
    <property type="entry name" value="G_OBG"/>
    <property type="match status" value="1"/>
</dbReference>
<evidence type="ECO:0000313" key="16">
    <source>
        <dbReference type="Proteomes" id="UP000593972"/>
    </source>
</evidence>
<dbReference type="Pfam" id="PF06071">
    <property type="entry name" value="YchF-GTPase_C"/>
    <property type="match status" value="1"/>
</dbReference>
<dbReference type="GO" id="GO:0046872">
    <property type="term" value="F:metal ion binding"/>
    <property type="evidence" value="ECO:0007669"/>
    <property type="project" value="UniProtKB-KW"/>
</dbReference>
<comment type="function">
    <text evidence="6">ATPase that binds to both the 70S ribosome and the 50S ribosomal subunit in a nucleotide-independent manner.</text>
</comment>
<evidence type="ECO:0000313" key="9">
    <source>
        <dbReference type="EMBL" id="MDM7454657.1"/>
    </source>
</evidence>
<dbReference type="SUPFAM" id="SSF81271">
    <property type="entry name" value="TGS-like"/>
    <property type="match status" value="1"/>
</dbReference>
<dbReference type="SUPFAM" id="SSF52540">
    <property type="entry name" value="P-loop containing nucleoside triphosphate hydrolases"/>
    <property type="match status" value="1"/>
</dbReference>
<dbReference type="Proteomes" id="UP001268544">
    <property type="component" value="Unassembled WGS sequence"/>
</dbReference>
<keyword evidence="3 6" id="KW-0547">Nucleotide-binding</keyword>
<evidence type="ECO:0000256" key="3">
    <source>
        <dbReference type="ARBA" id="ARBA00022741"/>
    </source>
</evidence>
<feature type="binding site" evidence="6">
    <location>
        <begin position="12"/>
        <end position="17"/>
    </location>
    <ligand>
        <name>ATP</name>
        <dbReference type="ChEBI" id="CHEBI:30616"/>
    </ligand>
</feature>